<dbReference type="PANTHER" id="PTHR20948:SF2">
    <property type="entry name" value="TRANSMEMBRANE PROTEIN 164"/>
    <property type="match status" value="1"/>
</dbReference>
<sequence length="161" mass="17950">MSVPYQKTVYYQPPKNVDQVGWLDWTYKGVDHSFPGNGGPECRDFLSLSQRYWESLAASLVAILALVLAYPRLRLPPRTRPCDPSSCKSGTKTSATVAEVATVYEPVGKRILLLLMCLTFGIELGFKFATRQMIWIGNPCHLATMMQVLPDAYTITTMGVI</sequence>
<dbReference type="PANTHER" id="PTHR20948">
    <property type="entry name" value="TRANSMEMBRANE PROTEIN 164"/>
    <property type="match status" value="1"/>
</dbReference>
<keyword evidence="1" id="KW-1133">Transmembrane helix</keyword>
<accession>A0AAV3YU10</accession>
<keyword evidence="1" id="KW-0472">Membrane</keyword>
<keyword evidence="1 2" id="KW-0812">Transmembrane</keyword>
<protein>
    <submittedName>
        <fullName evidence="2">Transmembrane protein 164</fullName>
    </submittedName>
</protein>
<dbReference type="InterPro" id="IPR026508">
    <property type="entry name" value="TMEM164"/>
</dbReference>
<feature type="transmembrane region" description="Helical" evidence="1">
    <location>
        <begin position="52"/>
        <end position="70"/>
    </location>
</feature>
<evidence type="ECO:0000313" key="3">
    <source>
        <dbReference type="Proteomes" id="UP000735302"/>
    </source>
</evidence>
<evidence type="ECO:0000256" key="1">
    <source>
        <dbReference type="SAM" id="Phobius"/>
    </source>
</evidence>
<comment type="caution">
    <text evidence="2">The sequence shown here is derived from an EMBL/GenBank/DDBJ whole genome shotgun (WGS) entry which is preliminary data.</text>
</comment>
<dbReference type="AlphaFoldDB" id="A0AAV3YU10"/>
<organism evidence="2 3">
    <name type="scientific">Plakobranchus ocellatus</name>
    <dbReference type="NCBI Taxonomy" id="259542"/>
    <lineage>
        <taxon>Eukaryota</taxon>
        <taxon>Metazoa</taxon>
        <taxon>Spiralia</taxon>
        <taxon>Lophotrochozoa</taxon>
        <taxon>Mollusca</taxon>
        <taxon>Gastropoda</taxon>
        <taxon>Heterobranchia</taxon>
        <taxon>Euthyneura</taxon>
        <taxon>Panpulmonata</taxon>
        <taxon>Sacoglossa</taxon>
        <taxon>Placobranchoidea</taxon>
        <taxon>Plakobranchidae</taxon>
        <taxon>Plakobranchus</taxon>
    </lineage>
</organism>
<dbReference type="Proteomes" id="UP000735302">
    <property type="component" value="Unassembled WGS sequence"/>
</dbReference>
<gene>
    <name evidence="2" type="ORF">PoB_001245200</name>
</gene>
<keyword evidence="3" id="KW-1185">Reference proteome</keyword>
<name>A0AAV3YU10_9GAST</name>
<proteinExistence type="predicted"/>
<evidence type="ECO:0000313" key="2">
    <source>
        <dbReference type="EMBL" id="GFN85946.1"/>
    </source>
</evidence>
<dbReference type="EMBL" id="BLXT01001485">
    <property type="protein sequence ID" value="GFN85946.1"/>
    <property type="molecule type" value="Genomic_DNA"/>
</dbReference>
<reference evidence="2 3" key="1">
    <citation type="journal article" date="2021" name="Elife">
        <title>Chloroplast acquisition without the gene transfer in kleptoplastic sea slugs, Plakobranchus ocellatus.</title>
        <authorList>
            <person name="Maeda T."/>
            <person name="Takahashi S."/>
            <person name="Yoshida T."/>
            <person name="Shimamura S."/>
            <person name="Takaki Y."/>
            <person name="Nagai Y."/>
            <person name="Toyoda A."/>
            <person name="Suzuki Y."/>
            <person name="Arimoto A."/>
            <person name="Ishii H."/>
            <person name="Satoh N."/>
            <person name="Nishiyama T."/>
            <person name="Hasebe M."/>
            <person name="Maruyama T."/>
            <person name="Minagawa J."/>
            <person name="Obokata J."/>
            <person name="Shigenobu S."/>
        </authorList>
    </citation>
    <scope>NUCLEOTIDE SEQUENCE [LARGE SCALE GENOMIC DNA]</scope>
</reference>